<name>A0A1H0YQ90_9ACTN</name>
<dbReference type="AlphaFoldDB" id="A0A1H0YQ90"/>
<reference evidence="2" key="1">
    <citation type="submission" date="2016-10" db="EMBL/GenBank/DDBJ databases">
        <authorList>
            <person name="Varghese N."/>
            <person name="Submissions S."/>
        </authorList>
    </citation>
    <scope>NUCLEOTIDE SEQUENCE [LARGE SCALE GENOMIC DNA]</scope>
    <source>
        <strain evidence="2">DSM 45459</strain>
    </source>
</reference>
<protein>
    <submittedName>
        <fullName evidence="1">Uncharacterized protein</fullName>
    </submittedName>
</protein>
<dbReference type="Proteomes" id="UP000199301">
    <property type="component" value="Unassembled WGS sequence"/>
</dbReference>
<evidence type="ECO:0000313" key="2">
    <source>
        <dbReference type="Proteomes" id="UP000199301"/>
    </source>
</evidence>
<dbReference type="RefSeq" id="WP_092520856.1">
    <property type="nucleotide sequence ID" value="NZ_FNKO01000001.1"/>
</dbReference>
<keyword evidence="2" id="KW-1185">Reference proteome</keyword>
<sequence length="126" mass="14215">MSTQEHPLEAIYKARAELEEAVQAQQHTRLDQMDWTAYGSALVGTLGAMAGVAGELMGQIDEIDRDRLYRQALHDHPHEALDRAVEHLSNLRYVLDQAFAQAQGYWAEVEHIRETTTHRSDEAGGF</sequence>
<gene>
    <name evidence="1" type="ORF">SAMN04489718_0598</name>
</gene>
<accession>A0A1H0YQ90</accession>
<dbReference type="OrthoDB" id="5185182at2"/>
<evidence type="ECO:0000313" key="1">
    <source>
        <dbReference type="EMBL" id="SDQ17121.1"/>
    </source>
</evidence>
<organism evidence="1 2">
    <name type="scientific">Actinopolyspora saharensis</name>
    <dbReference type="NCBI Taxonomy" id="995062"/>
    <lineage>
        <taxon>Bacteria</taxon>
        <taxon>Bacillati</taxon>
        <taxon>Actinomycetota</taxon>
        <taxon>Actinomycetes</taxon>
        <taxon>Actinopolysporales</taxon>
        <taxon>Actinopolysporaceae</taxon>
        <taxon>Actinopolyspora</taxon>
    </lineage>
</organism>
<proteinExistence type="predicted"/>
<dbReference type="EMBL" id="FNKO01000001">
    <property type="protein sequence ID" value="SDQ17121.1"/>
    <property type="molecule type" value="Genomic_DNA"/>
</dbReference>